<dbReference type="SUPFAM" id="SSF57938">
    <property type="entry name" value="DnaJ/Hsp40 cysteine-rich domain"/>
    <property type="match status" value="1"/>
</dbReference>
<dbReference type="PANTHER" id="PTHR15852:SF54">
    <property type="entry name" value="PROTEIN SSUH2 HOMOLOG"/>
    <property type="match status" value="1"/>
</dbReference>
<accession>A0A1R3J5N1</accession>
<reference evidence="2" key="1">
    <citation type="submission" date="2013-09" db="EMBL/GenBank/DDBJ databases">
        <title>Corchorus olitorius genome sequencing.</title>
        <authorList>
            <person name="Alam M."/>
            <person name="Haque M.S."/>
            <person name="Islam M.S."/>
            <person name="Emdad E.M."/>
            <person name="Islam M.M."/>
            <person name="Ahmed B."/>
            <person name="Halim A."/>
            <person name="Hossen Q.M.M."/>
            <person name="Hossain M.Z."/>
            <person name="Ahmed R."/>
            <person name="Khan M.M."/>
            <person name="Islam R."/>
            <person name="Rashid M.M."/>
            <person name="Khan S.A."/>
            <person name="Rahman M.S."/>
            <person name="Alam M."/>
            <person name="Yahiya A.S."/>
            <person name="Khan M.S."/>
            <person name="Azam M.S."/>
            <person name="Haque T."/>
            <person name="Lashkar M.Z.H."/>
            <person name="Akhand A.I."/>
            <person name="Morshed G."/>
            <person name="Roy S."/>
            <person name="Uddin K.S."/>
            <person name="Rabeya T."/>
            <person name="Hossain A.S."/>
            <person name="Chowdhury A."/>
            <person name="Snigdha A.R."/>
            <person name="Mortoza M.S."/>
            <person name="Matin S.A."/>
            <person name="Hoque S.M.E."/>
            <person name="Islam M.K."/>
            <person name="Roy D.K."/>
            <person name="Haider R."/>
            <person name="Moosa M.M."/>
            <person name="Elias S.M."/>
            <person name="Hasan A.M."/>
            <person name="Jahan S."/>
            <person name="Shafiuddin M."/>
            <person name="Mahmood N."/>
            <person name="Shommy N.S."/>
        </authorList>
    </citation>
    <scope>NUCLEOTIDE SEQUENCE [LARGE SCALE GENOMIC DNA]</scope>
    <source>
        <strain evidence="2">cv. O-4</strain>
    </source>
</reference>
<organism evidence="1 2">
    <name type="scientific">Corchorus olitorius</name>
    <dbReference type="NCBI Taxonomy" id="93759"/>
    <lineage>
        <taxon>Eukaryota</taxon>
        <taxon>Viridiplantae</taxon>
        <taxon>Streptophyta</taxon>
        <taxon>Embryophyta</taxon>
        <taxon>Tracheophyta</taxon>
        <taxon>Spermatophyta</taxon>
        <taxon>Magnoliopsida</taxon>
        <taxon>eudicotyledons</taxon>
        <taxon>Gunneridae</taxon>
        <taxon>Pentapetalae</taxon>
        <taxon>rosids</taxon>
        <taxon>malvids</taxon>
        <taxon>Malvales</taxon>
        <taxon>Malvaceae</taxon>
        <taxon>Grewioideae</taxon>
        <taxon>Apeibeae</taxon>
        <taxon>Corchorus</taxon>
    </lineage>
</organism>
<dbReference type="Proteomes" id="UP000187203">
    <property type="component" value="Unassembled WGS sequence"/>
</dbReference>
<proteinExistence type="predicted"/>
<protein>
    <recommendedName>
        <fullName evidence="3">Heat shock protein DnaJ, cysteine-rich domain-containing protein</fullName>
    </recommendedName>
</protein>
<dbReference type="EMBL" id="AWUE01016595">
    <property type="protein sequence ID" value="OMO90127.1"/>
    <property type="molecule type" value="Genomic_DNA"/>
</dbReference>
<dbReference type="AlphaFoldDB" id="A0A1R3J5N1"/>
<keyword evidence="2" id="KW-1185">Reference proteome</keyword>
<sequence>MSMAVASTASLPIAIRLESSEPNGGLPSPPSLSFAKPTWVSNVRRQRMKKPNPPCVICQGSGKVDCQYCKGRGRTNHVHLEMLPTGEWPKWCRTCGGSGLSYCSRCLGTGEYRGIMGFHFMKKNADCIHQDNKSQFKGDPNSLSAADRLLYRE</sequence>
<dbReference type="InterPro" id="IPR036410">
    <property type="entry name" value="HSP_DnaJ_Cys-rich_dom_sf"/>
</dbReference>
<dbReference type="PANTHER" id="PTHR15852">
    <property type="entry name" value="PLASTID TRANSCRIPTIONALLY ACTIVE PROTEIN"/>
    <property type="match status" value="1"/>
</dbReference>
<dbReference type="OrthoDB" id="3355217at2759"/>
<comment type="caution">
    <text evidence="1">The sequence shown here is derived from an EMBL/GenBank/DDBJ whole genome shotgun (WGS) entry which is preliminary data.</text>
</comment>
<gene>
    <name evidence="1" type="ORF">COLO4_19346</name>
</gene>
<evidence type="ECO:0000313" key="2">
    <source>
        <dbReference type="Proteomes" id="UP000187203"/>
    </source>
</evidence>
<evidence type="ECO:0008006" key="3">
    <source>
        <dbReference type="Google" id="ProtNLM"/>
    </source>
</evidence>
<evidence type="ECO:0000313" key="1">
    <source>
        <dbReference type="EMBL" id="OMO90127.1"/>
    </source>
</evidence>
<name>A0A1R3J5N1_9ROSI</name>